<sequence length="217" mass="25557">MVYLEMALDVRNQFVSFLETAIRSKKLTAIQLKEAYEMTGKIATIYGHAFLEQYDSAHLATIFSINELIASLTYSSFPLDEEEVELYDNTLSHFEEVASQLKELNDYEGYSEYPFEEDILDINEIKEECRNYLLEENITAYNNSLRKLITFGEQMYRYALIEEEYQDGDDDENAYALFETKKEADEDLVYYYNCYNELLIDGDYNKELLLNMIDNIE</sequence>
<evidence type="ECO:0000313" key="1">
    <source>
        <dbReference type="EMBL" id="KRN49705.1"/>
    </source>
</evidence>
<gene>
    <name evidence="1" type="ORF">IV49_GL000885</name>
</gene>
<dbReference type="EMBL" id="JQBL01000022">
    <property type="protein sequence ID" value="KRN49705.1"/>
    <property type="molecule type" value="Genomic_DNA"/>
</dbReference>
<dbReference type="PATRIC" id="fig|1410657.5.peg.923"/>
<organism evidence="1 2">
    <name type="scientific">Kandleria vitulina DSM 20405</name>
    <dbReference type="NCBI Taxonomy" id="1410657"/>
    <lineage>
        <taxon>Bacteria</taxon>
        <taxon>Bacillati</taxon>
        <taxon>Bacillota</taxon>
        <taxon>Erysipelotrichia</taxon>
        <taxon>Erysipelotrichales</taxon>
        <taxon>Coprobacillaceae</taxon>
        <taxon>Kandleria</taxon>
    </lineage>
</organism>
<dbReference type="AlphaFoldDB" id="A0A0R2H9L9"/>
<comment type="caution">
    <text evidence="1">The sequence shown here is derived from an EMBL/GenBank/DDBJ whole genome shotgun (WGS) entry which is preliminary data.</text>
</comment>
<dbReference type="Proteomes" id="UP000051841">
    <property type="component" value="Unassembled WGS sequence"/>
</dbReference>
<accession>A0A0R2H9L9</accession>
<proteinExistence type="predicted"/>
<reference evidence="1 2" key="1">
    <citation type="journal article" date="2015" name="Genome Announc.">
        <title>Expanding the biotechnology potential of lactobacilli through comparative genomics of 213 strains and associated genera.</title>
        <authorList>
            <person name="Sun Z."/>
            <person name="Harris H.M."/>
            <person name="McCann A."/>
            <person name="Guo C."/>
            <person name="Argimon S."/>
            <person name="Zhang W."/>
            <person name="Yang X."/>
            <person name="Jeffery I.B."/>
            <person name="Cooney J.C."/>
            <person name="Kagawa T.F."/>
            <person name="Liu W."/>
            <person name="Song Y."/>
            <person name="Salvetti E."/>
            <person name="Wrobel A."/>
            <person name="Rasinkangas P."/>
            <person name="Parkhill J."/>
            <person name="Rea M.C."/>
            <person name="O'Sullivan O."/>
            <person name="Ritari J."/>
            <person name="Douillard F.P."/>
            <person name="Paul Ross R."/>
            <person name="Yang R."/>
            <person name="Briner A.E."/>
            <person name="Felis G.E."/>
            <person name="de Vos W.M."/>
            <person name="Barrangou R."/>
            <person name="Klaenhammer T.R."/>
            <person name="Caufield P.W."/>
            <person name="Cui Y."/>
            <person name="Zhang H."/>
            <person name="O'Toole P.W."/>
        </authorList>
    </citation>
    <scope>NUCLEOTIDE SEQUENCE [LARGE SCALE GENOMIC DNA]</scope>
    <source>
        <strain evidence="1 2">DSM 20405</strain>
    </source>
</reference>
<name>A0A0R2H9L9_9FIRM</name>
<dbReference type="RefSeq" id="WP_031589562.1">
    <property type="nucleotide sequence ID" value="NZ_JNKN01000028.1"/>
</dbReference>
<evidence type="ECO:0008006" key="3">
    <source>
        <dbReference type="Google" id="ProtNLM"/>
    </source>
</evidence>
<evidence type="ECO:0000313" key="2">
    <source>
        <dbReference type="Proteomes" id="UP000051841"/>
    </source>
</evidence>
<protein>
    <recommendedName>
        <fullName evidence="3">DUF4375 domain-containing protein</fullName>
    </recommendedName>
</protein>
<keyword evidence="2" id="KW-1185">Reference proteome</keyword>